<accession>A0ACB8YJW9</accession>
<evidence type="ECO:0000313" key="2">
    <source>
        <dbReference type="Proteomes" id="UP001055879"/>
    </source>
</evidence>
<dbReference type="EMBL" id="CM042058">
    <property type="protein sequence ID" value="KAI3685708.1"/>
    <property type="molecule type" value="Genomic_DNA"/>
</dbReference>
<reference evidence="1 2" key="2">
    <citation type="journal article" date="2022" name="Mol. Ecol. Resour.">
        <title>The genomes of chicory, endive, great burdock and yacon provide insights into Asteraceae paleo-polyploidization history and plant inulin production.</title>
        <authorList>
            <person name="Fan W."/>
            <person name="Wang S."/>
            <person name="Wang H."/>
            <person name="Wang A."/>
            <person name="Jiang F."/>
            <person name="Liu H."/>
            <person name="Zhao H."/>
            <person name="Xu D."/>
            <person name="Zhang Y."/>
        </authorList>
    </citation>
    <scope>NUCLEOTIDE SEQUENCE [LARGE SCALE GENOMIC DNA]</scope>
    <source>
        <strain evidence="2">cv. Niubang</strain>
    </source>
</reference>
<dbReference type="Proteomes" id="UP001055879">
    <property type="component" value="Linkage Group LG12"/>
</dbReference>
<protein>
    <submittedName>
        <fullName evidence="1">Uncharacterized protein</fullName>
    </submittedName>
</protein>
<keyword evidence="2" id="KW-1185">Reference proteome</keyword>
<proteinExistence type="predicted"/>
<name>A0ACB8YJW9_ARCLA</name>
<comment type="caution">
    <text evidence="1">The sequence shown here is derived from an EMBL/GenBank/DDBJ whole genome shotgun (WGS) entry which is preliminary data.</text>
</comment>
<gene>
    <name evidence="1" type="ORF">L6452_34965</name>
</gene>
<reference evidence="2" key="1">
    <citation type="journal article" date="2022" name="Mol. Ecol. Resour.">
        <title>The genomes of chicory, endive, great burdock and yacon provide insights into Asteraceae palaeo-polyploidization history and plant inulin production.</title>
        <authorList>
            <person name="Fan W."/>
            <person name="Wang S."/>
            <person name="Wang H."/>
            <person name="Wang A."/>
            <person name="Jiang F."/>
            <person name="Liu H."/>
            <person name="Zhao H."/>
            <person name="Xu D."/>
            <person name="Zhang Y."/>
        </authorList>
    </citation>
    <scope>NUCLEOTIDE SEQUENCE [LARGE SCALE GENOMIC DNA]</scope>
    <source>
        <strain evidence="2">cv. Niubang</strain>
    </source>
</reference>
<organism evidence="1 2">
    <name type="scientific">Arctium lappa</name>
    <name type="common">Greater burdock</name>
    <name type="synonym">Lappa major</name>
    <dbReference type="NCBI Taxonomy" id="4217"/>
    <lineage>
        <taxon>Eukaryota</taxon>
        <taxon>Viridiplantae</taxon>
        <taxon>Streptophyta</taxon>
        <taxon>Embryophyta</taxon>
        <taxon>Tracheophyta</taxon>
        <taxon>Spermatophyta</taxon>
        <taxon>Magnoliopsida</taxon>
        <taxon>eudicotyledons</taxon>
        <taxon>Gunneridae</taxon>
        <taxon>Pentapetalae</taxon>
        <taxon>asterids</taxon>
        <taxon>campanulids</taxon>
        <taxon>Asterales</taxon>
        <taxon>Asteraceae</taxon>
        <taxon>Carduoideae</taxon>
        <taxon>Cardueae</taxon>
        <taxon>Arctiinae</taxon>
        <taxon>Arctium</taxon>
    </lineage>
</organism>
<evidence type="ECO:0000313" key="1">
    <source>
        <dbReference type="EMBL" id="KAI3685708.1"/>
    </source>
</evidence>
<sequence>MPVRQWSAANQRWLSTGRGAVPEGSTIEILNIRVSKSFEVELGPSRVSGTDETMQREEAPKTQNAVEARKANVKANLQDEDVFIRVQHKKWRPKSKPTEAGPSNSKGGEGGKLKGPFEVSNSGVDGSKSTSQDAEVMVDVSEHQHPQVSKPFLASEKVQEKNCDKMKDPKDKGVEPTNGPPPLVASLVHALRVYNKPRRGPSITTPSSENRFSPLSSDESSEADHEEDLSQESVQHIGYGPIPVVGNIVGSPNSGT</sequence>